<dbReference type="Gene3D" id="3.40.50.10540">
    <property type="entry name" value="Crotonobetainyl-coa:carnitine coa-transferase, domain 1"/>
    <property type="match status" value="2"/>
</dbReference>
<evidence type="ECO:0000313" key="3">
    <source>
        <dbReference type="Proteomes" id="UP000738359"/>
    </source>
</evidence>
<comment type="similarity">
    <text evidence="1">Belongs to the CoA-transferase III family.</text>
</comment>
<dbReference type="InterPro" id="IPR052985">
    <property type="entry name" value="CoA-trans_III_biosynth/detox"/>
</dbReference>
<dbReference type="InterPro" id="IPR023606">
    <property type="entry name" value="CoA-Trfase_III_dom_1_sf"/>
</dbReference>
<dbReference type="InterPro" id="IPR044855">
    <property type="entry name" value="CoA-Trfase_III_dom3_sf"/>
</dbReference>
<reference evidence="2" key="1">
    <citation type="journal article" date="2020" name="Fungal Divers.">
        <title>Resolving the Mortierellaceae phylogeny through synthesis of multi-gene phylogenetics and phylogenomics.</title>
        <authorList>
            <person name="Vandepol N."/>
            <person name="Liber J."/>
            <person name="Desiro A."/>
            <person name="Na H."/>
            <person name="Kennedy M."/>
            <person name="Barry K."/>
            <person name="Grigoriev I.V."/>
            <person name="Miller A.N."/>
            <person name="O'Donnell K."/>
            <person name="Stajich J.E."/>
            <person name="Bonito G."/>
        </authorList>
    </citation>
    <scope>NUCLEOTIDE SEQUENCE</scope>
    <source>
        <strain evidence="2">CK1249</strain>
    </source>
</reference>
<dbReference type="InterPro" id="IPR003673">
    <property type="entry name" value="CoA-Trfase_fam_III"/>
</dbReference>
<accession>A0A9P6JD28</accession>
<gene>
    <name evidence="2" type="ORF">BGZ70_009515</name>
</gene>
<keyword evidence="3" id="KW-1185">Reference proteome</keyword>
<dbReference type="GO" id="GO:0003824">
    <property type="term" value="F:catalytic activity"/>
    <property type="evidence" value="ECO:0007669"/>
    <property type="project" value="InterPro"/>
</dbReference>
<proteinExistence type="inferred from homology"/>
<dbReference type="PANTHER" id="PTHR48229">
    <property type="entry name" value="CAIB/BAIF FAMILY ENZYME (AFU_ORTHOLOGUE AFUA_1G05360)-RELATED"/>
    <property type="match status" value="1"/>
</dbReference>
<comment type="caution">
    <text evidence="2">The sequence shown here is derived from an EMBL/GenBank/DDBJ whole genome shotgun (WGS) entry which is preliminary data.</text>
</comment>
<protein>
    <submittedName>
        <fullName evidence="2">Uncharacterized protein</fullName>
    </submittedName>
</protein>
<dbReference type="PANTHER" id="PTHR48229:SF1">
    <property type="entry name" value="ALPHA METHYLACYL-COA RACEMASE-RELATED"/>
    <property type="match status" value="1"/>
</dbReference>
<dbReference type="OrthoDB" id="2308815at2759"/>
<evidence type="ECO:0000256" key="1">
    <source>
        <dbReference type="ARBA" id="ARBA00008383"/>
    </source>
</evidence>
<evidence type="ECO:0000313" key="2">
    <source>
        <dbReference type="EMBL" id="KAF9967448.1"/>
    </source>
</evidence>
<dbReference type="AlphaFoldDB" id="A0A9P6JD28"/>
<name>A0A9P6JD28_MORAP</name>
<sequence>MTMEFGTGLLVQRIVTNLINPNLFKYLKMLTYAVVNNHEDLLAVVDGLLQEAGLTRKDFGGEISFAGMDPIRPTHIKVACASAAVSGANAIASAIIWKKRSGQSQDIHIDLRKAYVTQSPWQDILARCTLVNGTPQMMGGNVGELGSHILPTRDGRFVILTSLYASNTERVMRLLDSGTLPKQLERATRKWDAFDLENAAQDASVPLAVCRTRKEYQASEQYQRHAAAPLIHIEKIGDSQPEPFPPGSRPLSGIRALGMVHVVAGPTVLRQLSAQGADCLNLNTLNWIEEPTLFWQCQAGIRQAYLDARIDENKRAIYNLVKDADVFVENLRPHLADQQGFSAETLAQYRPGIIYVRVKLNTPTGPWADWLGYDFTAAGLTGMLCDIGSADQPQLPHGVNVVCDFLTGYLGSLGVQAALLRRASEGGSYRVTVTLSQTIMFEQALGLVDNSVLLDMDKLGSEHKPMEPNLQTGQTAFGEFTRLGSQVEMSETPEYWADPIISPIGASKPEWFPRTT</sequence>
<dbReference type="Gene3D" id="3.30.1540.10">
    <property type="entry name" value="formyl-coa transferase, domain 3"/>
    <property type="match status" value="1"/>
</dbReference>
<dbReference type="SUPFAM" id="SSF89796">
    <property type="entry name" value="CoA-transferase family III (CaiB/BaiF)"/>
    <property type="match status" value="2"/>
</dbReference>
<dbReference type="EMBL" id="JAAAHY010000078">
    <property type="protein sequence ID" value="KAF9967448.1"/>
    <property type="molecule type" value="Genomic_DNA"/>
</dbReference>
<organism evidence="2 3">
    <name type="scientific">Mortierella alpina</name>
    <name type="common">Oleaginous fungus</name>
    <name type="synonym">Mortierella renispora</name>
    <dbReference type="NCBI Taxonomy" id="64518"/>
    <lineage>
        <taxon>Eukaryota</taxon>
        <taxon>Fungi</taxon>
        <taxon>Fungi incertae sedis</taxon>
        <taxon>Mucoromycota</taxon>
        <taxon>Mortierellomycotina</taxon>
        <taxon>Mortierellomycetes</taxon>
        <taxon>Mortierellales</taxon>
        <taxon>Mortierellaceae</taxon>
        <taxon>Mortierella</taxon>
    </lineage>
</organism>
<dbReference type="Proteomes" id="UP000738359">
    <property type="component" value="Unassembled WGS sequence"/>
</dbReference>
<dbReference type="Pfam" id="PF02515">
    <property type="entry name" value="CoA_transf_3"/>
    <property type="match status" value="1"/>
</dbReference>